<proteinExistence type="predicted"/>
<sequence length="46" mass="5404">MNDLRLIVAQAEITRRVADAEQRRRARSCRTRRPFAAVLPRRSVQL</sequence>
<dbReference type="AlphaFoldDB" id="A0A7G9RBI4"/>
<dbReference type="EMBL" id="CP060713">
    <property type="protein sequence ID" value="QNN52959.1"/>
    <property type="molecule type" value="Genomic_DNA"/>
</dbReference>
<reference evidence="1 2" key="1">
    <citation type="submission" date="2020-08" db="EMBL/GenBank/DDBJ databases">
        <title>Genome sequence of Nocardioides mesophilus KACC 16243T.</title>
        <authorList>
            <person name="Hyun D.-W."/>
            <person name="Bae J.-W."/>
        </authorList>
    </citation>
    <scope>NUCLEOTIDE SEQUENCE [LARGE SCALE GENOMIC DNA]</scope>
    <source>
        <strain evidence="1 2">KACC 16243</strain>
    </source>
</reference>
<organism evidence="1 2">
    <name type="scientific">Nocardioides mesophilus</name>
    <dbReference type="NCBI Taxonomy" id="433659"/>
    <lineage>
        <taxon>Bacteria</taxon>
        <taxon>Bacillati</taxon>
        <taxon>Actinomycetota</taxon>
        <taxon>Actinomycetes</taxon>
        <taxon>Propionibacteriales</taxon>
        <taxon>Nocardioidaceae</taxon>
        <taxon>Nocardioides</taxon>
    </lineage>
</organism>
<gene>
    <name evidence="1" type="ORF">H9L09_00080</name>
</gene>
<evidence type="ECO:0000313" key="2">
    <source>
        <dbReference type="Proteomes" id="UP000515947"/>
    </source>
</evidence>
<dbReference type="KEGG" id="nmes:H9L09_00080"/>
<keyword evidence="2" id="KW-1185">Reference proteome</keyword>
<protein>
    <submittedName>
        <fullName evidence="1">Uncharacterized protein</fullName>
    </submittedName>
</protein>
<evidence type="ECO:0000313" key="1">
    <source>
        <dbReference type="EMBL" id="QNN52959.1"/>
    </source>
</evidence>
<dbReference type="Proteomes" id="UP000515947">
    <property type="component" value="Chromosome"/>
</dbReference>
<accession>A0A7G9RBI4</accession>
<name>A0A7G9RBI4_9ACTN</name>
<dbReference type="RefSeq" id="WP_187578801.1">
    <property type="nucleotide sequence ID" value="NZ_CP060713.1"/>
</dbReference>